<protein>
    <submittedName>
        <fullName evidence="2">Phosphatidylinositol-specific phospholipase C/glycerophosphodiester phosphodiesterase family protein</fullName>
    </submittedName>
</protein>
<evidence type="ECO:0000313" key="3">
    <source>
        <dbReference type="Proteomes" id="UP000664034"/>
    </source>
</evidence>
<gene>
    <name evidence="2" type="ORF">J2I47_25765</name>
</gene>
<accession>A0A939GJ11</accession>
<name>A0A939GJ11_9BACT</name>
<dbReference type="AlphaFoldDB" id="A0A939GJ11"/>
<dbReference type="RefSeq" id="WP_207367505.1">
    <property type="nucleotide sequence ID" value="NZ_JAFMYV010000019.1"/>
</dbReference>
<dbReference type="GO" id="GO:0006629">
    <property type="term" value="P:lipid metabolic process"/>
    <property type="evidence" value="ECO:0007669"/>
    <property type="project" value="InterPro"/>
</dbReference>
<dbReference type="SUPFAM" id="SSF51695">
    <property type="entry name" value="PLC-like phosphodiesterases"/>
    <property type="match status" value="1"/>
</dbReference>
<organism evidence="2 3">
    <name type="scientific">Fibrella rubiginis</name>
    <dbReference type="NCBI Taxonomy" id="2817060"/>
    <lineage>
        <taxon>Bacteria</taxon>
        <taxon>Pseudomonadati</taxon>
        <taxon>Bacteroidota</taxon>
        <taxon>Cytophagia</taxon>
        <taxon>Cytophagales</taxon>
        <taxon>Spirosomataceae</taxon>
        <taxon>Fibrella</taxon>
    </lineage>
</organism>
<evidence type="ECO:0000256" key="1">
    <source>
        <dbReference type="SAM" id="SignalP"/>
    </source>
</evidence>
<dbReference type="Proteomes" id="UP000664034">
    <property type="component" value="Unassembled WGS sequence"/>
</dbReference>
<dbReference type="Pfam" id="PF13653">
    <property type="entry name" value="GDPD_2"/>
    <property type="match status" value="1"/>
</dbReference>
<sequence length="253" mass="28662">MRYLLSLVYLFTLSLSGFAQPQVFAHNDYEKPQPLTAALAQKADYIEADVFVRNGKLVLGHTPAEADTSKRTLEGTYLKPIVALFAQHKDRVSPDRRYTFSLSIDAKDKAEEVLPLLRALLEQNLTVFNRNMNPLAIRIIVSGNRPRPEQLLDYPAFIFFDGRPSELYDDETVKRVALISDNFRSYARWDGTGEIGDDDKAKLKRIIKRAHEAGCPIRFWNAPDNPVAWKQLRKLGVDVLNTDKVAECVAAVK</sequence>
<feature type="chain" id="PRO_5037289877" evidence="1">
    <location>
        <begin position="20"/>
        <end position="253"/>
    </location>
</feature>
<proteinExistence type="predicted"/>
<keyword evidence="3" id="KW-1185">Reference proteome</keyword>
<reference evidence="2" key="1">
    <citation type="submission" date="2021-03" db="EMBL/GenBank/DDBJ databases">
        <title>Fibrella sp. HMF5335 genome sequencing and assembly.</title>
        <authorList>
            <person name="Kang H."/>
            <person name="Kim H."/>
            <person name="Bae S."/>
            <person name="Joh K."/>
        </authorList>
    </citation>
    <scope>NUCLEOTIDE SEQUENCE</scope>
    <source>
        <strain evidence="2">HMF5335</strain>
    </source>
</reference>
<dbReference type="InterPro" id="IPR017946">
    <property type="entry name" value="PLC-like_Pdiesterase_TIM-brl"/>
</dbReference>
<dbReference type="InterPro" id="IPR039559">
    <property type="entry name" value="AIM6_PI-PLC-like_dom"/>
</dbReference>
<dbReference type="GO" id="GO:0008081">
    <property type="term" value="F:phosphoric diester hydrolase activity"/>
    <property type="evidence" value="ECO:0007669"/>
    <property type="project" value="InterPro"/>
</dbReference>
<evidence type="ECO:0000313" key="2">
    <source>
        <dbReference type="EMBL" id="MBO0939979.1"/>
    </source>
</evidence>
<comment type="caution">
    <text evidence="2">The sequence shown here is derived from an EMBL/GenBank/DDBJ whole genome shotgun (WGS) entry which is preliminary data.</text>
</comment>
<dbReference type="CDD" id="cd08577">
    <property type="entry name" value="PI-PLCc_GDPD_SF_unchar3"/>
    <property type="match status" value="1"/>
</dbReference>
<keyword evidence="1" id="KW-0732">Signal</keyword>
<dbReference type="Gene3D" id="3.20.20.190">
    <property type="entry name" value="Phosphatidylinositol (PI) phosphodiesterase"/>
    <property type="match status" value="1"/>
</dbReference>
<dbReference type="EMBL" id="JAFMYV010000019">
    <property type="protein sequence ID" value="MBO0939979.1"/>
    <property type="molecule type" value="Genomic_DNA"/>
</dbReference>
<feature type="signal peptide" evidence="1">
    <location>
        <begin position="1"/>
        <end position="19"/>
    </location>
</feature>